<sequence>MPSSGREPSRADLDRAYTNVAERLLDVSAQADAEGKPAVAEAALAAAERALVKRSKLRRR</sequence>
<protein>
    <submittedName>
        <fullName evidence="1">Uncharacterized protein</fullName>
    </submittedName>
</protein>
<organism evidence="1 2">
    <name type="scientific">Streptomyces thermocarboxydovorans</name>
    <dbReference type="NCBI Taxonomy" id="59298"/>
    <lineage>
        <taxon>Bacteria</taxon>
        <taxon>Bacillati</taxon>
        <taxon>Actinomycetota</taxon>
        <taxon>Actinomycetes</taxon>
        <taxon>Kitasatosporales</taxon>
        <taxon>Streptomycetaceae</taxon>
        <taxon>Streptomyces</taxon>
    </lineage>
</organism>
<reference evidence="2" key="1">
    <citation type="journal article" date="2019" name="Int. J. Syst. Evol. Microbiol.">
        <title>The Global Catalogue of Microorganisms (GCM) 10K type strain sequencing project: providing services to taxonomists for standard genome sequencing and annotation.</title>
        <authorList>
            <consortium name="The Broad Institute Genomics Platform"/>
            <consortium name="The Broad Institute Genome Sequencing Center for Infectious Disease"/>
            <person name="Wu L."/>
            <person name="Ma J."/>
        </authorList>
    </citation>
    <scope>NUCLEOTIDE SEQUENCE [LARGE SCALE GENOMIC DNA]</scope>
    <source>
        <strain evidence="2">JCM 10367</strain>
    </source>
</reference>
<evidence type="ECO:0000313" key="2">
    <source>
        <dbReference type="Proteomes" id="UP001500724"/>
    </source>
</evidence>
<proteinExistence type="predicted"/>
<comment type="caution">
    <text evidence="1">The sequence shown here is derived from an EMBL/GenBank/DDBJ whole genome shotgun (WGS) entry which is preliminary data.</text>
</comment>
<evidence type="ECO:0000313" key="1">
    <source>
        <dbReference type="EMBL" id="GAA0637411.1"/>
    </source>
</evidence>
<accession>A0ABP3SLH8</accession>
<name>A0ABP3SLH8_9ACTN</name>
<dbReference type="RefSeq" id="WP_343998327.1">
    <property type="nucleotide sequence ID" value="NZ_BAAAGU010000009.1"/>
</dbReference>
<keyword evidence="2" id="KW-1185">Reference proteome</keyword>
<dbReference type="EMBL" id="BAAAGU010000009">
    <property type="protein sequence ID" value="GAA0637411.1"/>
    <property type="molecule type" value="Genomic_DNA"/>
</dbReference>
<dbReference type="Proteomes" id="UP001500724">
    <property type="component" value="Unassembled WGS sequence"/>
</dbReference>
<gene>
    <name evidence="1" type="ORF">GCM10009535_12240</name>
</gene>